<evidence type="ECO:0000256" key="1">
    <source>
        <dbReference type="SAM" id="MobiDB-lite"/>
    </source>
</evidence>
<reference evidence="2 3" key="1">
    <citation type="submission" date="2006-03" db="EMBL/GenBank/DDBJ databases">
        <authorList>
            <person name="Bartlett D.H."/>
            <person name="Valle G."/>
            <person name="Lauro F.M."/>
            <person name="Vezzi A."/>
            <person name="Simonato F."/>
            <person name="Eloe E."/>
            <person name="Vitulo N."/>
            <person name="Stratton T.K."/>
            <person name="D'angelo M."/>
            <person name="Ferriera S."/>
            <person name="Johnson J."/>
            <person name="Kravitz S."/>
            <person name="Beeson K."/>
            <person name="Sutton G."/>
            <person name="Rogers Y."/>
            <person name="Friedman R."/>
            <person name="Frazier M."/>
            <person name="Venter J.C."/>
        </authorList>
    </citation>
    <scope>NUCLEOTIDE SEQUENCE [LARGE SCALE GENOMIC DNA]</scope>
    <source>
        <strain evidence="2 3">3TCK</strain>
    </source>
</reference>
<dbReference type="RefSeq" id="WP_006231102.1">
    <property type="nucleotide sequence ID" value="NZ_CH724135.1"/>
</dbReference>
<sequence>MFKYYTPRIVRSALNIWPPFWGAGIRIVHISDDFRCVKIKLKLRWWNKNANRTQYGGSIFSLTDPVYALMLMGILGKEYFVWDKQADINFLKPGDSDLTASFIISDDCVKNIKHNTSNGDKYFPEFVVNVHNDKGEVVSTVRRVLYIRKKPKYRPIESGNGNNSLEEASAEVQSEAV</sequence>
<dbReference type="SUPFAM" id="SSF54637">
    <property type="entry name" value="Thioesterase/thiol ester dehydrase-isomerase"/>
    <property type="match status" value="1"/>
</dbReference>
<evidence type="ECO:0008006" key="4">
    <source>
        <dbReference type="Google" id="ProtNLM"/>
    </source>
</evidence>
<dbReference type="OrthoDB" id="9814774at2"/>
<comment type="caution">
    <text evidence="2">The sequence shown here is derived from an EMBL/GenBank/DDBJ whole genome shotgun (WGS) entry which is preliminary data.</text>
</comment>
<feature type="compositionally biased region" description="Low complexity" evidence="1">
    <location>
        <begin position="166"/>
        <end position="177"/>
    </location>
</feature>
<dbReference type="Pfam" id="PF14539">
    <property type="entry name" value="DUF4442"/>
    <property type="match status" value="1"/>
</dbReference>
<evidence type="ECO:0000313" key="3">
    <source>
        <dbReference type="Proteomes" id="UP000003789"/>
    </source>
</evidence>
<dbReference type="InterPro" id="IPR027961">
    <property type="entry name" value="DUF4442"/>
</dbReference>
<protein>
    <recommendedName>
        <fullName evidence="4">Translation elongation factor P (EF-P)</fullName>
    </recommendedName>
</protein>
<dbReference type="HOGENOM" id="CLU_116159_0_0_6"/>
<organism evidence="2 3">
    <name type="scientific">Photobacterium profundum 3TCK</name>
    <dbReference type="NCBI Taxonomy" id="314280"/>
    <lineage>
        <taxon>Bacteria</taxon>
        <taxon>Pseudomonadati</taxon>
        <taxon>Pseudomonadota</taxon>
        <taxon>Gammaproteobacteria</taxon>
        <taxon>Vibrionales</taxon>
        <taxon>Vibrionaceae</taxon>
        <taxon>Photobacterium</taxon>
    </lineage>
</organism>
<accession>Q1Z5Q4</accession>
<dbReference type="Gene3D" id="3.10.129.10">
    <property type="entry name" value="Hotdog Thioesterase"/>
    <property type="match status" value="1"/>
</dbReference>
<name>Q1Z5Q4_9GAMM</name>
<proteinExistence type="predicted"/>
<gene>
    <name evidence="2" type="ORF">P3TCK_16019</name>
</gene>
<dbReference type="Proteomes" id="UP000003789">
    <property type="component" value="Unassembled WGS sequence"/>
</dbReference>
<dbReference type="AlphaFoldDB" id="Q1Z5Q4"/>
<feature type="region of interest" description="Disordered" evidence="1">
    <location>
        <begin position="157"/>
        <end position="177"/>
    </location>
</feature>
<evidence type="ECO:0000313" key="2">
    <source>
        <dbReference type="EMBL" id="EAS43828.1"/>
    </source>
</evidence>
<dbReference type="InterPro" id="IPR029069">
    <property type="entry name" value="HotDog_dom_sf"/>
</dbReference>
<dbReference type="EMBL" id="AAPH01000008">
    <property type="protein sequence ID" value="EAS43828.1"/>
    <property type="molecule type" value="Genomic_DNA"/>
</dbReference>